<dbReference type="InterPro" id="IPR015421">
    <property type="entry name" value="PyrdxlP-dep_Trfase_major"/>
</dbReference>
<dbReference type="Gene3D" id="3.90.1150.10">
    <property type="entry name" value="Aspartate Aminotransferase, domain 1"/>
    <property type="match status" value="1"/>
</dbReference>
<gene>
    <name evidence="7" type="ORF">GGQ59_002972</name>
</gene>
<name>A0A840I8Z9_9PROT</name>
<dbReference type="PANTHER" id="PTHR43643:SF3">
    <property type="entry name" value="HISTIDINOL-PHOSPHATE AMINOTRANSFERASE"/>
    <property type="match status" value="1"/>
</dbReference>
<keyword evidence="4" id="KW-0663">Pyridoxal phosphate</keyword>
<keyword evidence="3 7" id="KW-0808">Transferase</keyword>
<dbReference type="GO" id="GO:0004400">
    <property type="term" value="F:histidinol-phosphate transaminase activity"/>
    <property type="evidence" value="ECO:0007669"/>
    <property type="project" value="UniProtKB-EC"/>
</dbReference>
<evidence type="ECO:0000259" key="6">
    <source>
        <dbReference type="Pfam" id="PF00155"/>
    </source>
</evidence>
<dbReference type="EC" id="2.6.1.9" evidence="7"/>
<dbReference type="Proteomes" id="UP000563524">
    <property type="component" value="Unassembled WGS sequence"/>
</dbReference>
<evidence type="ECO:0000256" key="1">
    <source>
        <dbReference type="ARBA" id="ARBA00007970"/>
    </source>
</evidence>
<dbReference type="InterPro" id="IPR015424">
    <property type="entry name" value="PyrdxlP-dep_Trfase"/>
</dbReference>
<evidence type="ECO:0000313" key="8">
    <source>
        <dbReference type="Proteomes" id="UP000563524"/>
    </source>
</evidence>
<reference evidence="7 8" key="1">
    <citation type="submission" date="2020-08" db="EMBL/GenBank/DDBJ databases">
        <title>Genomic Encyclopedia of Type Strains, Phase IV (KMG-IV): sequencing the most valuable type-strain genomes for metagenomic binning, comparative biology and taxonomic classification.</title>
        <authorList>
            <person name="Goeker M."/>
        </authorList>
    </citation>
    <scope>NUCLEOTIDE SEQUENCE [LARGE SCALE GENOMIC DNA]</scope>
    <source>
        <strain evidence="7 8">DSM 102850</strain>
    </source>
</reference>
<evidence type="ECO:0000256" key="2">
    <source>
        <dbReference type="ARBA" id="ARBA00022576"/>
    </source>
</evidence>
<comment type="pathway">
    <text evidence="5">Amino-acid biosynthesis.</text>
</comment>
<dbReference type="Pfam" id="PF00155">
    <property type="entry name" value="Aminotran_1_2"/>
    <property type="match status" value="1"/>
</dbReference>
<accession>A0A840I8Z9</accession>
<dbReference type="PROSITE" id="PS51318">
    <property type="entry name" value="TAT"/>
    <property type="match status" value="1"/>
</dbReference>
<dbReference type="Gene3D" id="3.40.640.10">
    <property type="entry name" value="Type I PLP-dependent aspartate aminotransferase-like (Major domain)"/>
    <property type="match status" value="1"/>
</dbReference>
<protein>
    <submittedName>
        <fullName evidence="7">Histidinol-phosphate aminotransferase</fullName>
        <ecNumber evidence="7">2.6.1.9</ecNumber>
    </submittedName>
</protein>
<dbReference type="EMBL" id="JACHOB010000013">
    <property type="protein sequence ID" value="MBB4660420.1"/>
    <property type="molecule type" value="Genomic_DNA"/>
</dbReference>
<dbReference type="InterPro" id="IPR006311">
    <property type="entry name" value="TAT_signal"/>
</dbReference>
<dbReference type="RefSeq" id="WP_183819946.1">
    <property type="nucleotide sequence ID" value="NZ_JACHOB010000013.1"/>
</dbReference>
<comment type="similarity">
    <text evidence="1">Belongs to the class-II pyridoxal-phosphate-dependent aminotransferase family. Histidinol-phosphate aminotransferase subfamily.</text>
</comment>
<evidence type="ECO:0000313" key="7">
    <source>
        <dbReference type="EMBL" id="MBB4660420.1"/>
    </source>
</evidence>
<proteinExistence type="inferred from homology"/>
<comment type="caution">
    <text evidence="7">The sequence shown here is derived from an EMBL/GenBank/DDBJ whole genome shotgun (WGS) entry which is preliminary data.</text>
</comment>
<evidence type="ECO:0000256" key="4">
    <source>
        <dbReference type="ARBA" id="ARBA00022898"/>
    </source>
</evidence>
<organism evidence="7 8">
    <name type="scientific">Parvularcula dongshanensis</name>
    <dbReference type="NCBI Taxonomy" id="1173995"/>
    <lineage>
        <taxon>Bacteria</taxon>
        <taxon>Pseudomonadati</taxon>
        <taxon>Pseudomonadota</taxon>
        <taxon>Alphaproteobacteria</taxon>
        <taxon>Parvularculales</taxon>
        <taxon>Parvularculaceae</taxon>
        <taxon>Parvularcula</taxon>
    </lineage>
</organism>
<keyword evidence="8" id="KW-1185">Reference proteome</keyword>
<dbReference type="AlphaFoldDB" id="A0A840I8Z9"/>
<dbReference type="GO" id="GO:0030170">
    <property type="term" value="F:pyridoxal phosphate binding"/>
    <property type="evidence" value="ECO:0007669"/>
    <property type="project" value="InterPro"/>
</dbReference>
<dbReference type="InterPro" id="IPR004839">
    <property type="entry name" value="Aminotransferase_I/II_large"/>
</dbReference>
<keyword evidence="2 7" id="KW-0032">Aminotransferase</keyword>
<dbReference type="CDD" id="cd00609">
    <property type="entry name" value="AAT_like"/>
    <property type="match status" value="1"/>
</dbReference>
<evidence type="ECO:0000256" key="5">
    <source>
        <dbReference type="ARBA" id="ARBA00029440"/>
    </source>
</evidence>
<feature type="domain" description="Aminotransferase class I/classII large" evidence="6">
    <location>
        <begin position="57"/>
        <end position="375"/>
    </location>
</feature>
<dbReference type="InterPro" id="IPR015422">
    <property type="entry name" value="PyrdxlP-dep_Trfase_small"/>
</dbReference>
<dbReference type="InterPro" id="IPR050106">
    <property type="entry name" value="HistidinolP_aminotransfase"/>
</dbReference>
<evidence type="ECO:0000256" key="3">
    <source>
        <dbReference type="ARBA" id="ARBA00022679"/>
    </source>
</evidence>
<dbReference type="PANTHER" id="PTHR43643">
    <property type="entry name" value="HISTIDINOL-PHOSPHATE AMINOTRANSFERASE 2"/>
    <property type="match status" value="1"/>
</dbReference>
<dbReference type="SUPFAM" id="SSF53383">
    <property type="entry name" value="PLP-dependent transferases"/>
    <property type="match status" value="1"/>
</dbReference>
<sequence>MTVSLSRRSLLGRGAAGAAAIGAALAPAARARECGALAPGRKESLYGPDPRTAHLVFNENPFGPSPKALEALAEASTQGAYYQGKSVAYLAEMIAERHGVGPEQILITNGSYEGLTALGLAYAKKGDILGPELFWDSTALFVENNGYGRIVRAPMKGKLEVDLAALEARVGEGTGMVHIVNPNNPTGRLIDPSELRSFCTTVSPKTMVLIDEAYIELSDDPDGNSMMDLVRAGQNVVVARTFSKIYGMAGLRVGYAIGPAEVIQRAQNFVVSSPNVAGISAAIASYDDEAFLKTSKSKLLQARQMIMEGTKAMGLDPLPSQTSFVFVDVGMDADAFRARMAEKGVVIRGKYGEHTPYSRVSCGYAEDVKRYLEAIPYAMEA</sequence>